<dbReference type="Pfam" id="PF05947">
    <property type="entry name" value="T6SS_TssF"/>
    <property type="match status" value="1"/>
</dbReference>
<dbReference type="PANTHER" id="PTHR35370">
    <property type="entry name" value="CYTOPLASMIC PROTEIN-RELATED-RELATED"/>
    <property type="match status" value="1"/>
</dbReference>
<dbReference type="PIRSF" id="PIRSF028304">
    <property type="entry name" value="UCP028304"/>
    <property type="match status" value="1"/>
</dbReference>
<sequence>MKSLVPHFERELTFLRERASGFARAYPKIAARLELSDGVSSDPHAERMIESFALLAARIHKRLDDDFSLFTESMLEVLYPHYLRPFPSCSVARFDQGAAAGQLTRAITVGRGTSLQSRPVKGVACRFRTTQDVTLLPLVVQSAVYRNAVKAPPGTPLPAGVTSVLSVRLSLSSPQATWPDVLARPLRFYLDGEPSLVVALREALCRNVAGMMVQWGDHGAWQPMASDAGPQQAGFDPDEPLVAFDARTHDAYRLLTEYFVFPEKFNFVDLPVSAPAGMAPGAAGSDAPTLTVHLLMKGIRSDSDASRLLEMSSERNLLLGCTPVVNLFEQHADPIRITQQAVSYPVVVDSRRAFAYEVHTIRKVFRVRKTAEGEAVEAFGPMFSFRHGDDGAGEEGAPRCYWHVRRDEDLAEQSPGYETELTLVDHAFNPATPQIDTLSLTVLATNRDLPSLLPFGLQGGDLFMEGGGPAREIRLLRKPTASVRLPRHGGMLWRLISHLSLNHLSLASSGAEGLREMLGLYDFARASGVRGMIDGLENLRCRDATAWLPGEPFASFVKGTEVQLFVDEERFVGAGLGLFAEVLDRFFGLYAHANSFTQLTVLAARTQEVLVSCPPRSGAQRLV</sequence>
<dbReference type="OrthoDB" id="9763676at2"/>
<protein>
    <submittedName>
        <fullName evidence="1">Type VI secretion system baseplate subunit TssF</fullName>
    </submittedName>
</protein>
<dbReference type="InterPro" id="IPR010272">
    <property type="entry name" value="T6SS_TssF"/>
</dbReference>
<reference evidence="1 2" key="1">
    <citation type="submission" date="2018-05" db="EMBL/GenBank/DDBJ databases">
        <title>complete genome sequence of Aquabacterium olei NBRC 110486.</title>
        <authorList>
            <person name="Tang B."/>
            <person name="Chang J."/>
            <person name="Zhang L."/>
            <person name="Yang H."/>
        </authorList>
    </citation>
    <scope>NUCLEOTIDE SEQUENCE [LARGE SCALE GENOMIC DNA]</scope>
    <source>
        <strain evidence="1 2">NBRC 110486</strain>
    </source>
</reference>
<gene>
    <name evidence="1" type="primary">vasA</name>
    <name evidence="1" type="ORF">DEH84_12735</name>
</gene>
<proteinExistence type="predicted"/>
<evidence type="ECO:0000313" key="1">
    <source>
        <dbReference type="EMBL" id="AWI54189.1"/>
    </source>
</evidence>
<dbReference type="KEGG" id="aon:DEH84_12735"/>
<keyword evidence="2" id="KW-1185">Reference proteome</keyword>
<dbReference type="RefSeq" id="WP_109037185.1">
    <property type="nucleotide sequence ID" value="NZ_CP029210.1"/>
</dbReference>
<dbReference type="NCBIfam" id="TIGR03359">
    <property type="entry name" value="VI_chp_6"/>
    <property type="match status" value="1"/>
</dbReference>
<organism evidence="1 2">
    <name type="scientific">Aquabacterium olei</name>
    <dbReference type="NCBI Taxonomy" id="1296669"/>
    <lineage>
        <taxon>Bacteria</taxon>
        <taxon>Pseudomonadati</taxon>
        <taxon>Pseudomonadota</taxon>
        <taxon>Betaproteobacteria</taxon>
        <taxon>Burkholderiales</taxon>
        <taxon>Aquabacterium</taxon>
    </lineage>
</organism>
<dbReference type="EMBL" id="CP029210">
    <property type="protein sequence ID" value="AWI54189.1"/>
    <property type="molecule type" value="Genomic_DNA"/>
</dbReference>
<accession>A0A2U8FT29</accession>
<evidence type="ECO:0000313" key="2">
    <source>
        <dbReference type="Proteomes" id="UP000244892"/>
    </source>
</evidence>
<dbReference type="AlphaFoldDB" id="A0A2U8FT29"/>
<name>A0A2U8FT29_9BURK</name>
<dbReference type="PANTHER" id="PTHR35370:SF1">
    <property type="entry name" value="TYPE VI SECRETION SYSTEM COMPONENT TSSF1"/>
    <property type="match status" value="1"/>
</dbReference>
<dbReference type="Proteomes" id="UP000244892">
    <property type="component" value="Chromosome"/>
</dbReference>